<evidence type="ECO:0000256" key="1">
    <source>
        <dbReference type="SAM" id="Phobius"/>
    </source>
</evidence>
<organism evidence="2">
    <name type="scientific">Marivirga arenosa</name>
    <dbReference type="NCBI Taxonomy" id="3059076"/>
    <lineage>
        <taxon>Bacteria</taxon>
        <taxon>Pseudomonadati</taxon>
        <taxon>Bacteroidota</taxon>
        <taxon>Cytophagia</taxon>
        <taxon>Cytophagales</taxon>
        <taxon>Marivirgaceae</taxon>
        <taxon>Marivirga</taxon>
    </lineage>
</organism>
<dbReference type="KEGG" id="marp:QYS47_00150"/>
<sequence length="207" mass="24173">MITDEQLAYIANQINDSSISSLEMRDDLIDHFCCLIEIEMQRGRDFEDAYQKAYEQTTPNGFEEIQYETLFLLNHKKIILMKQFTYISGFIFSFSFTVGLFFKLMHFPGANIMMFSGLLGVSFIFLPLLLIIKFKDKVLTLMSERLKWIFGTFSLMLIFLGSFFKLLHLQGAGVLFGLGFLIFGFLFLPFYFFRMYKSSQEESVLHS</sequence>
<keyword evidence="1" id="KW-0812">Transmembrane</keyword>
<dbReference type="RefSeq" id="WP_322345703.1">
    <property type="nucleotide sequence ID" value="NZ_CP129968.2"/>
</dbReference>
<gene>
    <name evidence="2" type="ORF">QYS47_00150</name>
</gene>
<name>A0AA49GD00_9BACT</name>
<keyword evidence="1" id="KW-0472">Membrane</keyword>
<feature type="transmembrane region" description="Helical" evidence="1">
    <location>
        <begin position="84"/>
        <end position="106"/>
    </location>
</feature>
<dbReference type="AlphaFoldDB" id="A0AA49GD00"/>
<accession>A0AA49GD00</accession>
<proteinExistence type="predicted"/>
<dbReference type="EMBL" id="CP129968">
    <property type="protein sequence ID" value="WKK80881.2"/>
    <property type="molecule type" value="Genomic_DNA"/>
</dbReference>
<feature type="transmembrane region" description="Helical" evidence="1">
    <location>
        <begin position="146"/>
        <end position="167"/>
    </location>
</feature>
<feature type="transmembrane region" description="Helical" evidence="1">
    <location>
        <begin position="173"/>
        <end position="193"/>
    </location>
</feature>
<dbReference type="Proteomes" id="UP001232019">
    <property type="component" value="Chromosome"/>
</dbReference>
<feature type="transmembrane region" description="Helical" evidence="1">
    <location>
        <begin position="112"/>
        <end position="134"/>
    </location>
</feature>
<protein>
    <submittedName>
        <fullName evidence="2">Uncharacterized protein</fullName>
    </submittedName>
</protein>
<keyword evidence="1" id="KW-1133">Transmembrane helix</keyword>
<evidence type="ECO:0000313" key="2">
    <source>
        <dbReference type="EMBL" id="WKK80881.2"/>
    </source>
</evidence>
<reference evidence="2" key="1">
    <citation type="submission" date="2023-08" db="EMBL/GenBank/DDBJ databases">
        <title>Comparative genomics and taxonomic characterization of three novel marine species of genus Marivirga.</title>
        <authorList>
            <person name="Muhammad N."/>
            <person name="Kim S.-G."/>
        </authorList>
    </citation>
    <scope>NUCLEOTIDE SEQUENCE</scope>
    <source>
        <strain evidence="2">BKB1-2</strain>
    </source>
</reference>